<comment type="pathway">
    <text evidence="2 13 14">Carbohydrate biosynthesis; gluconeogenesis.</text>
</comment>
<evidence type="ECO:0000256" key="11">
    <source>
        <dbReference type="ARBA" id="ARBA00023235"/>
    </source>
</evidence>
<dbReference type="Gene3D" id="3.20.20.70">
    <property type="entry name" value="Aldolase class I"/>
    <property type="match status" value="1"/>
</dbReference>
<evidence type="ECO:0000313" key="16">
    <source>
        <dbReference type="Proteomes" id="UP000294368"/>
    </source>
</evidence>
<dbReference type="Pfam" id="PF00121">
    <property type="entry name" value="TIM"/>
    <property type="match status" value="1"/>
</dbReference>
<comment type="similarity">
    <text evidence="4 13 14">Belongs to the triosephosphate isomerase family.</text>
</comment>
<evidence type="ECO:0000256" key="14">
    <source>
        <dbReference type="RuleBase" id="RU363013"/>
    </source>
</evidence>
<dbReference type="PANTHER" id="PTHR21139">
    <property type="entry name" value="TRIOSEPHOSPHATE ISOMERASE"/>
    <property type="match status" value="1"/>
</dbReference>
<feature type="binding site" evidence="13">
    <location>
        <begin position="9"/>
        <end position="11"/>
    </location>
    <ligand>
        <name>substrate</name>
    </ligand>
</feature>
<comment type="subcellular location">
    <subcellularLocation>
        <location evidence="13 14">Cytoplasm</location>
    </subcellularLocation>
</comment>
<feature type="binding site" evidence="13">
    <location>
        <position position="173"/>
    </location>
    <ligand>
        <name>substrate</name>
    </ligand>
</feature>
<dbReference type="PROSITE" id="PS51440">
    <property type="entry name" value="TIM_2"/>
    <property type="match status" value="1"/>
</dbReference>
<keyword evidence="10 13" id="KW-0324">Glycolysis</keyword>
<dbReference type="GO" id="GO:0004807">
    <property type="term" value="F:triose-phosphate isomerase activity"/>
    <property type="evidence" value="ECO:0007669"/>
    <property type="project" value="UniProtKB-UniRule"/>
</dbReference>
<dbReference type="Proteomes" id="UP000294368">
    <property type="component" value="Chromosome"/>
</dbReference>
<dbReference type="FunFam" id="3.20.20.70:FF:000020">
    <property type="entry name" value="Triosephosphate isomerase"/>
    <property type="match status" value="1"/>
</dbReference>
<dbReference type="CDD" id="cd00311">
    <property type="entry name" value="TIM"/>
    <property type="match status" value="1"/>
</dbReference>
<dbReference type="GO" id="GO:0006096">
    <property type="term" value="P:glycolytic process"/>
    <property type="evidence" value="ECO:0007669"/>
    <property type="project" value="UniProtKB-UniRule"/>
</dbReference>
<dbReference type="InterPro" id="IPR000652">
    <property type="entry name" value="Triosephosphate_isomerase"/>
</dbReference>
<dbReference type="UniPathway" id="UPA00138"/>
<proteinExistence type="inferred from homology"/>
<dbReference type="InterPro" id="IPR022896">
    <property type="entry name" value="TrioseP_Isoase_bac/euk"/>
</dbReference>
<evidence type="ECO:0000256" key="9">
    <source>
        <dbReference type="ARBA" id="ARBA00022490"/>
    </source>
</evidence>
<evidence type="ECO:0000256" key="10">
    <source>
        <dbReference type="ARBA" id="ARBA00023152"/>
    </source>
</evidence>
<dbReference type="UniPathway" id="UPA00109">
    <property type="reaction ID" value="UER00189"/>
</dbReference>
<comment type="caution">
    <text evidence="13">Lacks conserved residue(s) required for the propagation of feature annotation.</text>
</comment>
<dbReference type="GO" id="GO:0019563">
    <property type="term" value="P:glycerol catabolic process"/>
    <property type="evidence" value="ECO:0007669"/>
    <property type="project" value="TreeGrafter"/>
</dbReference>
<reference evidence="15 16" key="1">
    <citation type="submission" date="2019-02" db="EMBL/GenBank/DDBJ databases">
        <authorList>
            <person name="Manzano-Marin A."/>
            <person name="Manzano-Marin A."/>
        </authorList>
    </citation>
    <scope>NUCLEOTIDE SEQUENCE [LARGE SCALE GENOMIC DNA]</scope>
    <source>
        <strain evidence="15 16">ErCikochiana</strain>
    </source>
</reference>
<evidence type="ECO:0000256" key="5">
    <source>
        <dbReference type="ARBA" id="ARBA00011738"/>
    </source>
</evidence>
<comment type="catalytic activity">
    <reaction evidence="1 13 14">
        <text>D-glyceraldehyde 3-phosphate = dihydroxyacetone phosphate</text>
        <dbReference type="Rhea" id="RHEA:18585"/>
        <dbReference type="ChEBI" id="CHEBI:57642"/>
        <dbReference type="ChEBI" id="CHEBI:59776"/>
        <dbReference type="EC" id="5.3.1.1"/>
    </reaction>
</comment>
<dbReference type="PROSITE" id="PS00171">
    <property type="entry name" value="TIM_1"/>
    <property type="match status" value="1"/>
</dbReference>
<dbReference type="NCBIfam" id="TIGR00419">
    <property type="entry name" value="tim"/>
    <property type="match status" value="1"/>
</dbReference>
<dbReference type="InterPro" id="IPR013785">
    <property type="entry name" value="Aldolase_TIM"/>
</dbReference>
<dbReference type="PANTHER" id="PTHR21139:SF42">
    <property type="entry name" value="TRIOSEPHOSPHATE ISOMERASE"/>
    <property type="match status" value="1"/>
</dbReference>
<dbReference type="GO" id="GO:0005829">
    <property type="term" value="C:cytosol"/>
    <property type="evidence" value="ECO:0007669"/>
    <property type="project" value="TreeGrafter"/>
</dbReference>
<evidence type="ECO:0000313" key="15">
    <source>
        <dbReference type="EMBL" id="VFP83163.1"/>
    </source>
</evidence>
<protein>
    <recommendedName>
        <fullName evidence="7 13">Triosephosphate isomerase</fullName>
        <shortName evidence="13">TIM</shortName>
        <shortName evidence="13">TPI</shortName>
        <ecNumber evidence="6 13">5.3.1.1</ecNumber>
    </recommendedName>
    <alternativeName>
        <fullName evidence="13">Triose-phosphate isomerase</fullName>
    </alternativeName>
</protein>
<dbReference type="RefSeq" id="WP_157988533.1">
    <property type="nucleotide sequence ID" value="NZ_LR217715.1"/>
</dbReference>
<dbReference type="InterPro" id="IPR035990">
    <property type="entry name" value="TIM_sf"/>
</dbReference>
<dbReference type="InterPro" id="IPR020861">
    <property type="entry name" value="Triosephosphate_isomerase_AS"/>
</dbReference>
<evidence type="ECO:0000256" key="13">
    <source>
        <dbReference type="HAMAP-Rule" id="MF_00147"/>
    </source>
</evidence>
<dbReference type="GO" id="GO:0006094">
    <property type="term" value="P:gluconeogenesis"/>
    <property type="evidence" value="ECO:0007669"/>
    <property type="project" value="UniProtKB-UniRule"/>
</dbReference>
<feature type="binding site" evidence="13">
    <location>
        <position position="212"/>
    </location>
    <ligand>
        <name>substrate</name>
    </ligand>
</feature>
<dbReference type="EMBL" id="LR217715">
    <property type="protein sequence ID" value="VFP83163.1"/>
    <property type="molecule type" value="Genomic_DNA"/>
</dbReference>
<dbReference type="EC" id="5.3.1.1" evidence="6 13"/>
<name>A0A451DA23_9GAMM</name>
<sequence length="256" mass="27992">MAHALVIGNWKLNGSLHLVSTMLFDLQYALRGIQNCKVVIAPPVIYLGNVKQAICDSFIELGAQNVDIHASGAFTGEISSAMLKDIGVKYVIIGHSERRILHSETDQVIARKFYMLKKEGLIPVLCIGETEAEYQEGKTKEACARQIDVIMHVQGSEVFNDVVVAYEPIWAIGTGKSAHPEQVQEVHSFIRTYITQKNANKASLVTIQYGGSVTSKNAEALLAQPDIDGLLVGSACLNIESFIEIIRLAAKQKQVA</sequence>
<evidence type="ECO:0000256" key="7">
    <source>
        <dbReference type="ARBA" id="ARBA00019397"/>
    </source>
</evidence>
<evidence type="ECO:0000256" key="6">
    <source>
        <dbReference type="ARBA" id="ARBA00011940"/>
    </source>
</evidence>
<organism evidence="15 16">
    <name type="scientific">Candidatus Erwinia haradaeae</name>
    <dbReference type="NCBI Taxonomy" id="1922217"/>
    <lineage>
        <taxon>Bacteria</taxon>
        <taxon>Pseudomonadati</taxon>
        <taxon>Pseudomonadota</taxon>
        <taxon>Gammaproteobacteria</taxon>
        <taxon>Enterobacterales</taxon>
        <taxon>Erwiniaceae</taxon>
        <taxon>Erwinia</taxon>
    </lineage>
</organism>
<comment type="subunit">
    <text evidence="5 13 14">Homodimer.</text>
</comment>
<keyword evidence="9 13" id="KW-0963">Cytoplasm</keyword>
<keyword evidence="8 13" id="KW-0312">Gluconeogenesis</keyword>
<keyword evidence="11 13" id="KW-0413">Isomerase</keyword>
<comment type="pathway">
    <text evidence="13 14">Carbohydrate degradation; glycolysis; D-glyceraldehyde 3-phosphate from glycerone phosphate: step 1/1.</text>
</comment>
<evidence type="ECO:0000256" key="4">
    <source>
        <dbReference type="ARBA" id="ARBA00007422"/>
    </source>
</evidence>
<feature type="active site" description="Electrophile" evidence="13">
    <location>
        <position position="95"/>
    </location>
</feature>
<gene>
    <name evidence="13 15" type="primary">tpiA</name>
    <name evidence="15" type="ORF">ERCIKOCA2762_400</name>
</gene>
<feature type="active site" description="Proton acceptor" evidence="13">
    <location>
        <position position="167"/>
    </location>
</feature>
<dbReference type="HAMAP" id="MF_00147_B">
    <property type="entry name" value="TIM_B"/>
    <property type="match status" value="1"/>
</dbReference>
<dbReference type="SUPFAM" id="SSF51351">
    <property type="entry name" value="Triosephosphate isomerase (TIM)"/>
    <property type="match status" value="1"/>
</dbReference>
<dbReference type="OrthoDB" id="9809429at2"/>
<dbReference type="AlphaFoldDB" id="A0A451DA23"/>
<evidence type="ECO:0000256" key="12">
    <source>
        <dbReference type="ARBA" id="ARBA00055680"/>
    </source>
</evidence>
<evidence type="ECO:0000256" key="3">
    <source>
        <dbReference type="ARBA" id="ARBA00004939"/>
    </source>
</evidence>
<dbReference type="GO" id="GO:0046166">
    <property type="term" value="P:glyceraldehyde-3-phosphate biosynthetic process"/>
    <property type="evidence" value="ECO:0007669"/>
    <property type="project" value="TreeGrafter"/>
</dbReference>
<evidence type="ECO:0000256" key="8">
    <source>
        <dbReference type="ARBA" id="ARBA00022432"/>
    </source>
</evidence>
<evidence type="ECO:0000256" key="1">
    <source>
        <dbReference type="ARBA" id="ARBA00000474"/>
    </source>
</evidence>
<accession>A0A451DA23</accession>
<comment type="pathway">
    <text evidence="3">Carbohydrate metabolism; erythritol degradation.</text>
</comment>
<evidence type="ECO:0000256" key="2">
    <source>
        <dbReference type="ARBA" id="ARBA00004742"/>
    </source>
</evidence>
<comment type="function">
    <text evidence="12 13">Involved in the gluconeogenesis. Catalyzes stereospecifically the conversion of dihydroxyacetone phosphate (DHAP) to D-glyceraldehyde-3-phosphate (G3P).</text>
</comment>